<dbReference type="RefSeq" id="WP_371953563.1">
    <property type="nucleotide sequence ID" value="NZ_JAXCEI010000015.1"/>
</dbReference>
<keyword evidence="2" id="KW-1185">Reference proteome</keyword>
<evidence type="ECO:0000313" key="2">
    <source>
        <dbReference type="Proteomes" id="UP001569963"/>
    </source>
</evidence>
<dbReference type="InterPro" id="IPR046041">
    <property type="entry name" value="DUF5999"/>
</dbReference>
<comment type="caution">
    <text evidence="1">The sequence shown here is derived from an EMBL/GenBank/DDBJ whole genome shotgun (WGS) entry which is preliminary data.</text>
</comment>
<dbReference type="Proteomes" id="UP001569963">
    <property type="component" value="Unassembled WGS sequence"/>
</dbReference>
<organism evidence="1 2">
    <name type="scientific">Actinomadura monticuli</name>
    <dbReference type="NCBI Taxonomy" id="3097367"/>
    <lineage>
        <taxon>Bacteria</taxon>
        <taxon>Bacillati</taxon>
        <taxon>Actinomycetota</taxon>
        <taxon>Actinomycetes</taxon>
        <taxon>Streptosporangiales</taxon>
        <taxon>Thermomonosporaceae</taxon>
        <taxon>Actinomadura</taxon>
    </lineage>
</organism>
<sequence length="62" mass="6744">MCTHEPHCPAPDDVDREAARTVANHPEQGWSLLCNGIVVFEDTGELLPDGRVIAPHRPVTTA</sequence>
<dbReference type="EMBL" id="JAXCEI010000015">
    <property type="protein sequence ID" value="MFA1543023.1"/>
    <property type="molecule type" value="Genomic_DNA"/>
</dbReference>
<reference evidence="1 2" key="1">
    <citation type="submission" date="2023-11" db="EMBL/GenBank/DDBJ databases">
        <title>Actinomadura monticuli sp. nov., isolated from volcanic ash.</title>
        <authorList>
            <person name="Lee S.D."/>
            <person name="Yang H."/>
            <person name="Kim I.S."/>
        </authorList>
    </citation>
    <scope>NUCLEOTIDE SEQUENCE [LARGE SCALE GENOMIC DNA]</scope>
    <source>
        <strain evidence="1 2">DLS-62</strain>
    </source>
</reference>
<dbReference type="Pfam" id="PF19462">
    <property type="entry name" value="DUF5999"/>
    <property type="match status" value="1"/>
</dbReference>
<evidence type="ECO:0000313" key="1">
    <source>
        <dbReference type="EMBL" id="MFA1543023.1"/>
    </source>
</evidence>
<accession>A0ABV4QIN2</accession>
<gene>
    <name evidence="1" type="ORF">SM611_29185</name>
</gene>
<name>A0ABV4QIN2_9ACTN</name>
<proteinExistence type="predicted"/>
<protein>
    <submittedName>
        <fullName evidence="1">DUF5999 family protein</fullName>
    </submittedName>
</protein>